<proteinExistence type="predicted"/>
<dbReference type="RefSeq" id="WP_058843759.1">
    <property type="nucleotide sequence ID" value="NZ_JAZBNI010000009.1"/>
</dbReference>
<gene>
    <name evidence="2" type="ORF">CRI88_18930</name>
</gene>
<dbReference type="InterPro" id="IPR037053">
    <property type="entry name" value="Phage_tail_collar_dom_sf"/>
</dbReference>
<dbReference type="AlphaFoldDB" id="A0A2I0UVZ8"/>
<evidence type="ECO:0000313" key="3">
    <source>
        <dbReference type="Proteomes" id="UP000234956"/>
    </source>
</evidence>
<sequence>MDPYLGEIRIFAGNYAPRDWALCDGSLLSIAQYNALYSIIGITYGGDGKTTFKLPDLRGHAPMHYGDGPNLTPRTFAQSIGSSTVTLNEMQMPIHTHSAQGSSVVAGGIDNPTNAIWGSESALSAKPYVNVKNPVAMKVDIVKPQGGNQPHNNMQPFVAMNFIICLEGIYPQKP</sequence>
<dbReference type="InterPro" id="IPR011083">
    <property type="entry name" value="Phage_tail_collar_dom"/>
</dbReference>
<evidence type="ECO:0000313" key="2">
    <source>
        <dbReference type="EMBL" id="PKU50213.1"/>
    </source>
</evidence>
<comment type="caution">
    <text evidence="2">The sequence shown here is derived from an EMBL/GenBank/DDBJ whole genome shotgun (WGS) entry which is preliminary data.</text>
</comment>
<dbReference type="SUPFAM" id="SSF88874">
    <property type="entry name" value="Receptor-binding domain of short tail fibre protein gp12"/>
    <property type="match status" value="1"/>
</dbReference>
<dbReference type="Proteomes" id="UP000234956">
    <property type="component" value="Unassembled WGS sequence"/>
</dbReference>
<feature type="domain" description="Phage tail collar" evidence="1">
    <location>
        <begin position="6"/>
        <end position="62"/>
    </location>
</feature>
<dbReference type="Pfam" id="PF07484">
    <property type="entry name" value="Collar"/>
    <property type="match status" value="1"/>
</dbReference>
<evidence type="ECO:0000259" key="1">
    <source>
        <dbReference type="Pfam" id="PF07484"/>
    </source>
</evidence>
<reference evidence="2 3" key="1">
    <citation type="submission" date="2017-10" db="EMBL/GenBank/DDBJ databases">
        <title>Draft genome of Lysinibacillus fusiformis strain Juneja, a laboratory-derived pathogen of Drosophila melanogaster.</title>
        <authorList>
            <person name="Smith B.R."/>
            <person name="Unckless R.L."/>
        </authorList>
    </citation>
    <scope>NUCLEOTIDE SEQUENCE [LARGE SCALE GENOMIC DNA]</scope>
    <source>
        <strain evidence="2 3">Juneja</strain>
    </source>
</reference>
<dbReference type="EMBL" id="PDFK01000008">
    <property type="protein sequence ID" value="PKU50213.1"/>
    <property type="molecule type" value="Genomic_DNA"/>
</dbReference>
<organism evidence="2 3">
    <name type="scientific">Lysinibacillus fusiformis</name>
    <dbReference type="NCBI Taxonomy" id="28031"/>
    <lineage>
        <taxon>Bacteria</taxon>
        <taxon>Bacillati</taxon>
        <taxon>Bacillota</taxon>
        <taxon>Bacilli</taxon>
        <taxon>Bacillales</taxon>
        <taxon>Bacillaceae</taxon>
        <taxon>Lysinibacillus</taxon>
    </lineage>
</organism>
<accession>A0A2I0UVZ8</accession>
<protein>
    <submittedName>
        <fullName evidence="2">Phage tail protein</fullName>
    </submittedName>
</protein>
<dbReference type="Gene3D" id="3.90.1340.10">
    <property type="entry name" value="Phage tail collar domain"/>
    <property type="match status" value="1"/>
</dbReference>
<name>A0A2I0UVZ8_9BACI</name>